<evidence type="ECO:0000313" key="10">
    <source>
        <dbReference type="EMBL" id="MET7030217.1"/>
    </source>
</evidence>
<dbReference type="EC" id="3.2.1.21" evidence="3"/>
<dbReference type="Pfam" id="PF01915">
    <property type="entry name" value="Glyco_hydro_3_C"/>
    <property type="match status" value="1"/>
</dbReference>
<dbReference type="PROSITE" id="PS00775">
    <property type="entry name" value="GLYCOSYL_HYDROL_F3"/>
    <property type="match status" value="1"/>
</dbReference>
<dbReference type="EMBL" id="JBEWYP010000007">
    <property type="protein sequence ID" value="MET7030217.1"/>
    <property type="molecule type" value="Genomic_DNA"/>
</dbReference>
<dbReference type="SMART" id="SM01217">
    <property type="entry name" value="Fn3_like"/>
    <property type="match status" value="1"/>
</dbReference>
<dbReference type="Gene3D" id="2.60.40.10">
    <property type="entry name" value="Immunoglobulins"/>
    <property type="match status" value="1"/>
</dbReference>
<accession>A0ABV2TY54</accession>
<dbReference type="InterPro" id="IPR019800">
    <property type="entry name" value="Glyco_hydro_3_AS"/>
</dbReference>
<dbReference type="InterPro" id="IPR036881">
    <property type="entry name" value="Glyco_hydro_3_C_sf"/>
</dbReference>
<dbReference type="InterPro" id="IPR051915">
    <property type="entry name" value="Cellulose_Degrad_GH3"/>
</dbReference>
<evidence type="ECO:0000256" key="4">
    <source>
        <dbReference type="ARBA" id="ARBA00022729"/>
    </source>
</evidence>
<feature type="domain" description="Fibronectin type III-like" evidence="9">
    <location>
        <begin position="687"/>
        <end position="756"/>
    </location>
</feature>
<protein>
    <recommendedName>
        <fullName evidence="3">beta-glucosidase</fullName>
        <ecNumber evidence="3">3.2.1.21</ecNumber>
    </recommendedName>
</protein>
<evidence type="ECO:0000313" key="11">
    <source>
        <dbReference type="Proteomes" id="UP001549773"/>
    </source>
</evidence>
<dbReference type="Proteomes" id="UP001549773">
    <property type="component" value="Unassembled WGS sequence"/>
</dbReference>
<dbReference type="GO" id="GO:0008422">
    <property type="term" value="F:beta-glucosidase activity"/>
    <property type="evidence" value="ECO:0007669"/>
    <property type="project" value="UniProtKB-EC"/>
</dbReference>
<comment type="caution">
    <text evidence="10">The sequence shown here is derived from an EMBL/GenBank/DDBJ whole genome shotgun (WGS) entry which is preliminary data.</text>
</comment>
<dbReference type="InterPro" id="IPR013783">
    <property type="entry name" value="Ig-like_fold"/>
</dbReference>
<dbReference type="InterPro" id="IPR017853">
    <property type="entry name" value="GH"/>
</dbReference>
<evidence type="ECO:0000256" key="1">
    <source>
        <dbReference type="ARBA" id="ARBA00000448"/>
    </source>
</evidence>
<dbReference type="PANTHER" id="PTHR30620:SF16">
    <property type="entry name" value="LYSOSOMAL BETA GLUCOSIDASE"/>
    <property type="match status" value="1"/>
</dbReference>
<reference evidence="10 11" key="1">
    <citation type="submission" date="2024-07" db="EMBL/GenBank/DDBJ databases">
        <title>The genome sequence of type strain Sediminicola luteus GDMCC 1.2596T.</title>
        <authorList>
            <person name="Liu Y."/>
        </authorList>
    </citation>
    <scope>NUCLEOTIDE SEQUENCE [LARGE SCALE GENOMIC DNA]</scope>
    <source>
        <strain evidence="10 11">GDMCC 1.2596</strain>
    </source>
</reference>
<comment type="similarity">
    <text evidence="2 7">Belongs to the glycosyl hydrolase 3 family.</text>
</comment>
<dbReference type="PANTHER" id="PTHR30620">
    <property type="entry name" value="PERIPLASMIC BETA-GLUCOSIDASE-RELATED"/>
    <property type="match status" value="1"/>
</dbReference>
<dbReference type="InterPro" id="IPR036962">
    <property type="entry name" value="Glyco_hydro_3_N_sf"/>
</dbReference>
<dbReference type="PRINTS" id="PR00133">
    <property type="entry name" value="GLHYDRLASE3"/>
</dbReference>
<keyword evidence="4 8" id="KW-0732">Signal</keyword>
<keyword evidence="5 7" id="KW-0378">Hydrolase</keyword>
<dbReference type="Pfam" id="PF14310">
    <property type="entry name" value="Fn3-like"/>
    <property type="match status" value="1"/>
</dbReference>
<evidence type="ECO:0000256" key="3">
    <source>
        <dbReference type="ARBA" id="ARBA00012744"/>
    </source>
</evidence>
<dbReference type="InterPro" id="IPR026891">
    <property type="entry name" value="Fn3-like"/>
</dbReference>
<organism evidence="10 11">
    <name type="scientific">Sediminicola luteus</name>
    <dbReference type="NCBI Taxonomy" id="319238"/>
    <lineage>
        <taxon>Bacteria</taxon>
        <taxon>Pseudomonadati</taxon>
        <taxon>Bacteroidota</taxon>
        <taxon>Flavobacteriia</taxon>
        <taxon>Flavobacteriales</taxon>
        <taxon>Flavobacteriaceae</taxon>
        <taxon>Sediminicola</taxon>
    </lineage>
</organism>
<proteinExistence type="inferred from homology"/>
<dbReference type="RefSeq" id="WP_354619008.1">
    <property type="nucleotide sequence ID" value="NZ_JBEWYP010000007.1"/>
</dbReference>
<dbReference type="InterPro" id="IPR002772">
    <property type="entry name" value="Glyco_hydro_3_C"/>
</dbReference>
<evidence type="ECO:0000259" key="9">
    <source>
        <dbReference type="SMART" id="SM01217"/>
    </source>
</evidence>
<comment type="catalytic activity">
    <reaction evidence="1">
        <text>Hydrolysis of terminal, non-reducing beta-D-glucosyl residues with release of beta-D-glucose.</text>
        <dbReference type="EC" id="3.2.1.21"/>
    </reaction>
</comment>
<evidence type="ECO:0000256" key="7">
    <source>
        <dbReference type="RuleBase" id="RU361161"/>
    </source>
</evidence>
<evidence type="ECO:0000256" key="8">
    <source>
        <dbReference type="SAM" id="SignalP"/>
    </source>
</evidence>
<evidence type="ECO:0000256" key="2">
    <source>
        <dbReference type="ARBA" id="ARBA00005336"/>
    </source>
</evidence>
<feature type="chain" id="PRO_5045886399" description="beta-glucosidase" evidence="8">
    <location>
        <begin position="27"/>
        <end position="768"/>
    </location>
</feature>
<dbReference type="Gene3D" id="3.40.50.1700">
    <property type="entry name" value="Glycoside hydrolase family 3 C-terminal domain"/>
    <property type="match status" value="1"/>
</dbReference>
<dbReference type="NCBIfam" id="NF011678">
    <property type="entry name" value="PRK15098.1"/>
    <property type="match status" value="1"/>
</dbReference>
<feature type="signal peptide" evidence="8">
    <location>
        <begin position="1"/>
        <end position="26"/>
    </location>
</feature>
<sequence length="768" mass="84537">MNKNIITEKNSILSVCAILLAFATYAQTSGGGTERLLPKLEIDYDSWGSNESAIQKKVDSLLSIMSLEEKIGQTVLYSSGWTVTGPTLDENYTDYLKKGMVGALFNAKSANYTREMQKIAVENTRLGIPLLFGYDVIHGYKTIFPIPLGEAASWDLELMEKTAAIAAAEASAAGLHWTYAPMVDVARDARWGRISEGSGEDVFLGSAIAKARVKGLQGKDLFDVNTILACVKHYAAYGAAQAGRDYHSVDMSERELRDSYLPPFIAATEAGVATFMTSFNEISGIPSSGNDFLLDDVLRGEWGFDGFVVTDYTSINEMVAHGFSTDDKHAGEQAMNAGVDMDMQGGIFLNHLKPLVEEAKVSEERINEAARKILLMKYRLGLFEDPYRYSDEVREEETIYKDEYLVVAKEAASKSMVLLKNENKTLPLKKTAKIALIGPLAKDEAHILGSWAAEGDRQGKAISVYEGLENMGILGNITYAKGCEIDSDSKEGFKEALEVAKKSDVVVMVLGESEHMSGEAASRTNIDLPGVQRDLITEIKKSGKPIILVLMNGRPLTLEYESRTVDAILEAWQPGTMGGAAIVDNLFGVHNPSGKLPVTFPRNVGQIPIYYNMKNTGRPIDPNSPNQDYRSNYIDAPNTPLYPFGYGLSYTEFSYSKVSLDKNKIGFDESLKASVTVKNTGRVAGEEIVQLYIRDLVGSVTRPVKELKGFKKIRLEPGQEQTVEFAISSKDLRFYNRQMDFTAEPGDFELFIGTNSDTGNKTSFELIK</sequence>
<evidence type="ECO:0000256" key="6">
    <source>
        <dbReference type="ARBA" id="ARBA00023295"/>
    </source>
</evidence>
<dbReference type="Gene3D" id="3.20.20.300">
    <property type="entry name" value="Glycoside hydrolase, family 3, N-terminal domain"/>
    <property type="match status" value="1"/>
</dbReference>
<dbReference type="SUPFAM" id="SSF51445">
    <property type="entry name" value="(Trans)glycosidases"/>
    <property type="match status" value="1"/>
</dbReference>
<keyword evidence="11" id="KW-1185">Reference proteome</keyword>
<dbReference type="SUPFAM" id="SSF52279">
    <property type="entry name" value="Beta-D-glucan exohydrolase, C-terminal domain"/>
    <property type="match status" value="1"/>
</dbReference>
<evidence type="ECO:0000256" key="5">
    <source>
        <dbReference type="ARBA" id="ARBA00022801"/>
    </source>
</evidence>
<gene>
    <name evidence="10" type="primary">bglX</name>
    <name evidence="10" type="ORF">ABXZ32_12485</name>
</gene>
<dbReference type="Pfam" id="PF00933">
    <property type="entry name" value="Glyco_hydro_3"/>
    <property type="match status" value="1"/>
</dbReference>
<keyword evidence="6 7" id="KW-0326">Glycosidase</keyword>
<name>A0ABV2TY54_9FLAO</name>
<dbReference type="InterPro" id="IPR001764">
    <property type="entry name" value="Glyco_hydro_3_N"/>
</dbReference>